<evidence type="ECO:0000256" key="1">
    <source>
        <dbReference type="SAM" id="MobiDB-lite"/>
    </source>
</evidence>
<keyword evidence="2" id="KW-1133">Transmembrane helix</keyword>
<name>A0AAD7QUX6_9ASCO</name>
<dbReference type="Proteomes" id="UP001217417">
    <property type="component" value="Unassembled WGS sequence"/>
</dbReference>
<keyword evidence="2" id="KW-0472">Membrane</keyword>
<evidence type="ECO:0000313" key="3">
    <source>
        <dbReference type="EMBL" id="KAJ8101968.1"/>
    </source>
</evidence>
<sequence length="222" mass="25398">MRRKYLEKKARKETPRGAAGSRTAAGPVDAARQIVESAILSDQYKLDVLQMGILPLRDLAELSRSSWRTSEVPTLPQSAVDEVPSVARFLSSSREYRKIKLDQSKNQPWLPLRIDAADLVPAWSNREEWVEEVMACLEDFTVSNLLERVVMRRCVPPNVLLAFEPFVIFDRVWSRETWGVVKDEFRTNVREYFPSVCLVLVLRLSCLLLSCACLAFVMCFTL</sequence>
<reference evidence="3" key="1">
    <citation type="submission" date="2023-03" db="EMBL/GenBank/DDBJ databases">
        <title>Near-Complete genome sequence of Lipomyces tetrasporous NRRL Y-64009, an oleaginous yeast capable of growing on lignocellulosic hydrolysates.</title>
        <authorList>
            <consortium name="Lawrence Berkeley National Laboratory"/>
            <person name="Jagtap S.S."/>
            <person name="Liu J.-J."/>
            <person name="Walukiewicz H.E."/>
            <person name="Pangilinan J."/>
            <person name="Lipzen A."/>
            <person name="Ahrendt S."/>
            <person name="Koriabine M."/>
            <person name="Cobaugh K."/>
            <person name="Salamov A."/>
            <person name="Yoshinaga Y."/>
            <person name="Ng V."/>
            <person name="Daum C."/>
            <person name="Grigoriev I.V."/>
            <person name="Slininger P.J."/>
            <person name="Dien B.S."/>
            <person name="Jin Y.-S."/>
            <person name="Rao C.V."/>
        </authorList>
    </citation>
    <scope>NUCLEOTIDE SEQUENCE</scope>
    <source>
        <strain evidence="3">NRRL Y-64009</strain>
    </source>
</reference>
<comment type="caution">
    <text evidence="3">The sequence shown here is derived from an EMBL/GenBank/DDBJ whole genome shotgun (WGS) entry which is preliminary data.</text>
</comment>
<gene>
    <name evidence="3" type="ORF">POJ06DRAFT_266578</name>
</gene>
<dbReference type="GeneID" id="80884329"/>
<organism evidence="3 4">
    <name type="scientific">Lipomyces tetrasporus</name>
    <dbReference type="NCBI Taxonomy" id="54092"/>
    <lineage>
        <taxon>Eukaryota</taxon>
        <taxon>Fungi</taxon>
        <taxon>Dikarya</taxon>
        <taxon>Ascomycota</taxon>
        <taxon>Saccharomycotina</taxon>
        <taxon>Lipomycetes</taxon>
        <taxon>Lipomycetales</taxon>
        <taxon>Lipomycetaceae</taxon>
        <taxon>Lipomyces</taxon>
    </lineage>
</organism>
<protein>
    <submittedName>
        <fullName evidence="3">Uncharacterized protein</fullName>
    </submittedName>
</protein>
<keyword evidence="2" id="KW-0812">Transmembrane</keyword>
<feature type="region of interest" description="Disordered" evidence="1">
    <location>
        <begin position="1"/>
        <end position="26"/>
    </location>
</feature>
<proteinExistence type="predicted"/>
<dbReference type="EMBL" id="JARPMG010000003">
    <property type="protein sequence ID" value="KAJ8101968.1"/>
    <property type="molecule type" value="Genomic_DNA"/>
</dbReference>
<dbReference type="RefSeq" id="XP_056045418.1">
    <property type="nucleotide sequence ID" value="XM_056189163.1"/>
</dbReference>
<evidence type="ECO:0000256" key="2">
    <source>
        <dbReference type="SAM" id="Phobius"/>
    </source>
</evidence>
<accession>A0AAD7QUX6</accession>
<evidence type="ECO:0000313" key="4">
    <source>
        <dbReference type="Proteomes" id="UP001217417"/>
    </source>
</evidence>
<feature type="transmembrane region" description="Helical" evidence="2">
    <location>
        <begin position="192"/>
        <end position="218"/>
    </location>
</feature>
<keyword evidence="4" id="KW-1185">Reference proteome</keyword>
<dbReference type="AlphaFoldDB" id="A0AAD7QUX6"/>